<comment type="similarity">
    <text evidence="1">Belongs to the ornithine cyclodeaminase/mu-crystallin family.</text>
</comment>
<organism evidence="2 3">
    <name type="scientific">Elongatibacter sediminis</name>
    <dbReference type="NCBI Taxonomy" id="3119006"/>
    <lineage>
        <taxon>Bacteria</taxon>
        <taxon>Pseudomonadati</taxon>
        <taxon>Pseudomonadota</taxon>
        <taxon>Gammaproteobacteria</taxon>
        <taxon>Chromatiales</taxon>
        <taxon>Wenzhouxiangellaceae</taxon>
        <taxon>Elongatibacter</taxon>
    </lineage>
</organism>
<dbReference type="InterPro" id="IPR036291">
    <property type="entry name" value="NAD(P)-bd_dom_sf"/>
</dbReference>
<proteinExistence type="inferred from homology"/>
<protein>
    <submittedName>
        <fullName evidence="2">Ornithine cyclodeaminase family protein</fullName>
    </submittedName>
</protein>
<dbReference type="InterPro" id="IPR023401">
    <property type="entry name" value="ODC_N"/>
</dbReference>
<sequence length="312" mass="33755">MKVISANEVNGSLSYPALIDTIEQAFAGPFTMPPRTVFPLDEHASGHEAFALLPAWTDRFIGVKAFTYFPDNPAPDYRSLYSKILLFERAHGIPLALVDGTSVTYWRTAAVSALASRFLSRDDSKTLLLVGTGNLAPYLVAAHASVRPLEQVLVWGRDSSKADSLVHRLCARHPDLQVQVAPSVETACQRADIVVCATGSPEPLVEGAWIREGSHTDFIGNHHATKRECDTALVLRSRVYVDSRENCLREAGEILVPIAEGVFSEDRIAGQLADLCAGNAPLREDPKEITLFKSVGSALSDLVAAGLAYDAS</sequence>
<dbReference type="Gene3D" id="3.30.1780.10">
    <property type="entry name" value="ornithine cyclodeaminase, domain 1"/>
    <property type="match status" value="1"/>
</dbReference>
<dbReference type="PANTHER" id="PTHR13812">
    <property type="entry name" value="KETIMINE REDUCTASE MU-CRYSTALLIN"/>
    <property type="match status" value="1"/>
</dbReference>
<dbReference type="GO" id="GO:0005737">
    <property type="term" value="C:cytoplasm"/>
    <property type="evidence" value="ECO:0007669"/>
    <property type="project" value="TreeGrafter"/>
</dbReference>
<dbReference type="GO" id="GO:0019752">
    <property type="term" value="P:carboxylic acid metabolic process"/>
    <property type="evidence" value="ECO:0007669"/>
    <property type="project" value="UniProtKB-ARBA"/>
</dbReference>
<name>A0AAW9REE1_9GAMM</name>
<dbReference type="AlphaFoldDB" id="A0AAW9REE1"/>
<evidence type="ECO:0000256" key="1">
    <source>
        <dbReference type="ARBA" id="ARBA00008903"/>
    </source>
</evidence>
<dbReference type="SUPFAM" id="SSF51735">
    <property type="entry name" value="NAD(P)-binding Rossmann-fold domains"/>
    <property type="match status" value="1"/>
</dbReference>
<comment type="caution">
    <text evidence="2">The sequence shown here is derived from an EMBL/GenBank/DDBJ whole genome shotgun (WGS) entry which is preliminary data.</text>
</comment>
<dbReference type="PIRSF" id="PIRSF001439">
    <property type="entry name" value="CryM"/>
    <property type="match status" value="1"/>
</dbReference>
<dbReference type="FunFam" id="3.40.50.720:FF:000311">
    <property type="entry name" value="Ornithine cyclodeaminase"/>
    <property type="match status" value="1"/>
</dbReference>
<dbReference type="Proteomes" id="UP001359886">
    <property type="component" value="Unassembled WGS sequence"/>
</dbReference>
<accession>A0AAW9REE1</accession>
<evidence type="ECO:0000313" key="3">
    <source>
        <dbReference type="Proteomes" id="UP001359886"/>
    </source>
</evidence>
<dbReference type="GO" id="GO:0016491">
    <property type="term" value="F:oxidoreductase activity"/>
    <property type="evidence" value="ECO:0007669"/>
    <property type="project" value="UniProtKB-ARBA"/>
</dbReference>
<keyword evidence="3" id="KW-1185">Reference proteome</keyword>
<dbReference type="Gene3D" id="3.40.50.720">
    <property type="entry name" value="NAD(P)-binding Rossmann-like Domain"/>
    <property type="match status" value="1"/>
</dbReference>
<dbReference type="PANTHER" id="PTHR13812:SF19">
    <property type="entry name" value="KETIMINE REDUCTASE MU-CRYSTALLIN"/>
    <property type="match status" value="1"/>
</dbReference>
<reference evidence="2 3" key="1">
    <citation type="submission" date="2024-02" db="EMBL/GenBank/DDBJ databases">
        <title>A novel Wenzhouxiangellaceae bacterium, isolated from coastal sediments.</title>
        <authorList>
            <person name="Du Z.-J."/>
            <person name="Ye Y.-Q."/>
            <person name="Zhang X.-Y."/>
        </authorList>
    </citation>
    <scope>NUCLEOTIDE SEQUENCE [LARGE SCALE GENOMIC DNA]</scope>
    <source>
        <strain evidence="2 3">CH-27</strain>
    </source>
</reference>
<evidence type="ECO:0000313" key="2">
    <source>
        <dbReference type="EMBL" id="MEJ8567774.1"/>
    </source>
</evidence>
<dbReference type="NCBIfam" id="NF004793">
    <property type="entry name" value="PRK06141.1"/>
    <property type="match status" value="1"/>
</dbReference>
<dbReference type="InterPro" id="IPR003462">
    <property type="entry name" value="ODC_Mu_crystall"/>
</dbReference>
<dbReference type="Pfam" id="PF02423">
    <property type="entry name" value="OCD_Mu_crystall"/>
    <property type="match status" value="1"/>
</dbReference>
<dbReference type="EMBL" id="JAZHOG010000005">
    <property type="protein sequence ID" value="MEJ8567774.1"/>
    <property type="molecule type" value="Genomic_DNA"/>
</dbReference>
<gene>
    <name evidence="2" type="ORF">V3330_09070</name>
</gene>